<dbReference type="InterPro" id="IPR014913">
    <property type="entry name" value="YppE-like"/>
</dbReference>
<dbReference type="SUPFAM" id="SSF140415">
    <property type="entry name" value="YppE-like"/>
    <property type="match status" value="1"/>
</dbReference>
<sequence>MTTLQELTEELLNIVNDANERYHIARETKEKGDFYTEVKPFSDKARLLTEAWEKEITSCFQTTCFKHIHGPQVKAVVENIEMISVQAFFPETSYTRFRNYVESTLFVLKQLLKELI</sequence>
<dbReference type="Gene3D" id="1.20.120.440">
    <property type="entry name" value="YppE-like"/>
    <property type="match status" value="1"/>
</dbReference>
<dbReference type="Proteomes" id="UP001619911">
    <property type="component" value="Unassembled WGS sequence"/>
</dbReference>
<organism evidence="1 2">
    <name type="scientific">Bacillus lumedeiriae</name>
    <dbReference type="NCBI Taxonomy" id="3058829"/>
    <lineage>
        <taxon>Bacteria</taxon>
        <taxon>Bacillati</taxon>
        <taxon>Bacillota</taxon>
        <taxon>Bacilli</taxon>
        <taxon>Bacillales</taxon>
        <taxon>Bacillaceae</taxon>
        <taxon>Bacillus</taxon>
    </lineage>
</organism>
<dbReference type="InterPro" id="IPR023351">
    <property type="entry name" value="YppE-like_sf"/>
</dbReference>
<dbReference type="Pfam" id="PF08807">
    <property type="entry name" value="DUF1798"/>
    <property type="match status" value="1"/>
</dbReference>
<dbReference type="EMBL" id="JAUIYO010000001">
    <property type="protein sequence ID" value="MFK2824175.1"/>
    <property type="molecule type" value="Genomic_DNA"/>
</dbReference>
<proteinExistence type="predicted"/>
<evidence type="ECO:0000313" key="2">
    <source>
        <dbReference type="Proteomes" id="UP001619911"/>
    </source>
</evidence>
<gene>
    <name evidence="1" type="ORF">QYG89_00520</name>
</gene>
<keyword evidence="2" id="KW-1185">Reference proteome</keyword>
<comment type="caution">
    <text evidence="1">The sequence shown here is derived from an EMBL/GenBank/DDBJ whole genome shotgun (WGS) entry which is preliminary data.</text>
</comment>
<accession>A0ABW8I3X5</accession>
<protein>
    <submittedName>
        <fullName evidence="1">DUF1798 family protein</fullName>
    </submittedName>
</protein>
<reference evidence="1 2" key="1">
    <citation type="submission" date="2023-07" db="EMBL/GenBank/DDBJ databases">
        <title>Bacillus lucianemedeirus sp. nov, a new species isolated from an immunobiological production facility.</title>
        <authorList>
            <person name="Costa L.V."/>
            <person name="Miranda R.V.S.L."/>
            <person name="Brandao M.L.L."/>
            <person name="Reis C.M.F."/>
            <person name="Frazao A.M."/>
            <person name="Cruz F.V."/>
            <person name="Baio P.V.P."/>
            <person name="Veras J.F.C."/>
            <person name="Ramos J.N."/>
            <person name="Vieira V."/>
        </authorList>
    </citation>
    <scope>NUCLEOTIDE SEQUENCE [LARGE SCALE GENOMIC DNA]</scope>
    <source>
        <strain evidence="1 2">B190/17</strain>
    </source>
</reference>
<dbReference type="RefSeq" id="WP_404313678.1">
    <property type="nucleotide sequence ID" value="NZ_JAUIYO010000001.1"/>
</dbReference>
<evidence type="ECO:0000313" key="1">
    <source>
        <dbReference type="EMBL" id="MFK2824175.1"/>
    </source>
</evidence>
<name>A0ABW8I3X5_9BACI</name>